<feature type="compositionally biased region" description="Polar residues" evidence="2">
    <location>
        <begin position="15"/>
        <end position="28"/>
    </location>
</feature>
<keyword evidence="1" id="KW-0175">Coiled coil</keyword>
<dbReference type="EMBL" id="LR882967">
    <property type="protein sequence ID" value="CAD5972445.1"/>
    <property type="molecule type" value="Genomic_DNA"/>
</dbReference>
<dbReference type="AlphaFoldDB" id="A0A9W4CQ55"/>
<name>A0A9W4CQ55_9CYAN</name>
<protein>
    <submittedName>
        <fullName evidence="4">Uncharacterized protein</fullName>
    </submittedName>
</protein>
<feature type="region of interest" description="Disordered" evidence="2">
    <location>
        <begin position="1"/>
        <end position="30"/>
    </location>
</feature>
<dbReference type="RefSeq" id="WP_254174452.1">
    <property type="nucleotide sequence ID" value="NZ_LR882967.1"/>
</dbReference>
<evidence type="ECO:0000256" key="3">
    <source>
        <dbReference type="SAM" id="Phobius"/>
    </source>
</evidence>
<dbReference type="GO" id="GO:0003700">
    <property type="term" value="F:DNA-binding transcription factor activity"/>
    <property type="evidence" value="ECO:0007669"/>
    <property type="project" value="InterPro"/>
</dbReference>
<evidence type="ECO:0000313" key="5">
    <source>
        <dbReference type="Proteomes" id="UP001153719"/>
    </source>
</evidence>
<keyword evidence="5" id="KW-1185">Reference proteome</keyword>
<dbReference type="Gene3D" id="1.10.1740.10">
    <property type="match status" value="1"/>
</dbReference>
<organism evidence="4 5">
    <name type="scientific">Planktothrix pseudagardhii</name>
    <dbReference type="NCBI Taxonomy" id="132604"/>
    <lineage>
        <taxon>Bacteria</taxon>
        <taxon>Bacillati</taxon>
        <taxon>Cyanobacteriota</taxon>
        <taxon>Cyanophyceae</taxon>
        <taxon>Oscillatoriophycideae</taxon>
        <taxon>Oscillatoriales</taxon>
        <taxon>Microcoleaceae</taxon>
        <taxon>Planktothrix</taxon>
    </lineage>
</organism>
<keyword evidence="3" id="KW-0472">Membrane</keyword>
<keyword evidence="3" id="KW-1133">Transmembrane helix</keyword>
<reference evidence="4" key="1">
    <citation type="submission" date="2020-09" db="EMBL/GenBank/DDBJ databases">
        <authorList>
            <person name="Blom J."/>
        </authorList>
    </citation>
    <scope>NUCLEOTIDE SEQUENCE</scope>
    <source>
        <strain evidence="4">No.713</strain>
    </source>
</reference>
<dbReference type="GO" id="GO:0006352">
    <property type="term" value="P:DNA-templated transcription initiation"/>
    <property type="evidence" value="ECO:0007669"/>
    <property type="project" value="InterPro"/>
</dbReference>
<proteinExistence type="predicted"/>
<sequence length="320" mass="38113">MLSNLRSNDKAGNPLLSNQTNMRINSQKPTRKDKELLINSPLLLKALMGDDLSDCVCLNFWYIYILSQTRSFMDYELDQQLKQLASQAKLLDLKSIERKKVLHELIRLIPKSQKFKTFQNKYIHEHIDILDEALQKSFCSLNNSLENYQIREELFISWFIQILNNKIMDEFRNIKREQKQLEQVKKEIINPTDNPPDSSMTPSQKIREIITVDPEIKLQKNVSKKYKDWRIQTHLNFFIFVFEVNSLVGYFFLYLSLIITIQKVFLLRLEGKSAREIALEFGVKTKNPEQTAFRWIEYLEKSQERKAELNQYIDRYLSDW</sequence>
<dbReference type="Proteomes" id="UP001153719">
    <property type="component" value="Chromosome"/>
</dbReference>
<accession>A0A9W4CQ55</accession>
<evidence type="ECO:0000256" key="1">
    <source>
        <dbReference type="SAM" id="Coils"/>
    </source>
</evidence>
<feature type="coiled-coil region" evidence="1">
    <location>
        <begin position="160"/>
        <end position="187"/>
    </location>
</feature>
<dbReference type="InterPro" id="IPR013325">
    <property type="entry name" value="RNA_pol_sigma_r2"/>
</dbReference>
<feature type="transmembrane region" description="Helical" evidence="3">
    <location>
        <begin position="235"/>
        <end position="259"/>
    </location>
</feature>
<evidence type="ECO:0000313" key="4">
    <source>
        <dbReference type="EMBL" id="CAD5972445.1"/>
    </source>
</evidence>
<keyword evidence="3" id="KW-0812">Transmembrane</keyword>
<evidence type="ECO:0000256" key="2">
    <source>
        <dbReference type="SAM" id="MobiDB-lite"/>
    </source>
</evidence>
<dbReference type="SUPFAM" id="SSF88946">
    <property type="entry name" value="Sigma2 domain of RNA polymerase sigma factors"/>
    <property type="match status" value="1"/>
</dbReference>
<dbReference type="KEGG" id="ppsu:NO713_03916"/>
<gene>
    <name evidence="4" type="ORF">NO713_03916</name>
</gene>